<organism evidence="1 2">
    <name type="scientific">Methylobacterium pseudosasicola</name>
    <dbReference type="NCBI Taxonomy" id="582667"/>
    <lineage>
        <taxon>Bacteria</taxon>
        <taxon>Pseudomonadati</taxon>
        <taxon>Pseudomonadota</taxon>
        <taxon>Alphaproteobacteria</taxon>
        <taxon>Hyphomicrobiales</taxon>
        <taxon>Methylobacteriaceae</taxon>
        <taxon>Methylobacterium</taxon>
    </lineage>
</organism>
<dbReference type="OrthoDB" id="8006200at2"/>
<evidence type="ECO:0000313" key="1">
    <source>
        <dbReference type="EMBL" id="SFM41549.1"/>
    </source>
</evidence>
<accession>A0A1I4QNE9</accession>
<proteinExistence type="predicted"/>
<keyword evidence="2" id="KW-1185">Reference proteome</keyword>
<name>A0A1I4QNE9_9HYPH</name>
<evidence type="ECO:0000313" key="2">
    <source>
        <dbReference type="Proteomes" id="UP000199048"/>
    </source>
</evidence>
<sequence length="111" mass="11621">MPVAAYAVQAAASPSPAPPVVEHDHSDGVRARVTVHAIRRYGDRIPGMEQVLDGLDDIEAVDVMQASGVPIGEVRRWLAFYGGVGVRHGAVGVCRDGVGLVLKAGRVVTVV</sequence>
<gene>
    <name evidence="1" type="ORF">SAMN05192568_103082</name>
</gene>
<dbReference type="EMBL" id="FOTK01000030">
    <property type="protein sequence ID" value="SFM41549.1"/>
    <property type="molecule type" value="Genomic_DNA"/>
</dbReference>
<reference evidence="2" key="1">
    <citation type="submission" date="2016-10" db="EMBL/GenBank/DDBJ databases">
        <authorList>
            <person name="Varghese N."/>
            <person name="Submissions S."/>
        </authorList>
    </citation>
    <scope>NUCLEOTIDE SEQUENCE [LARGE SCALE GENOMIC DNA]</scope>
    <source>
        <strain evidence="2">BL36</strain>
    </source>
</reference>
<dbReference type="AlphaFoldDB" id="A0A1I4QNE9"/>
<dbReference type="STRING" id="582667.SAMN05192568_103082"/>
<dbReference type="Proteomes" id="UP000199048">
    <property type="component" value="Unassembled WGS sequence"/>
</dbReference>
<protein>
    <submittedName>
        <fullName evidence="1">Uncharacterized protein</fullName>
    </submittedName>
</protein>